<dbReference type="GO" id="GO:0016020">
    <property type="term" value="C:membrane"/>
    <property type="evidence" value="ECO:0007669"/>
    <property type="project" value="InterPro"/>
</dbReference>
<feature type="compositionally biased region" description="Pro residues" evidence="1">
    <location>
        <begin position="954"/>
        <end position="971"/>
    </location>
</feature>
<feature type="domain" description="Duffy-antigen binding" evidence="2">
    <location>
        <begin position="1033"/>
        <end position="1195"/>
    </location>
</feature>
<dbReference type="VEuPathDB" id="PlasmoDB:PGSY75_0041600"/>
<feature type="compositionally biased region" description="Basic and acidic residues" evidence="1">
    <location>
        <begin position="548"/>
        <end position="560"/>
    </location>
</feature>
<dbReference type="VEuPathDB" id="PlasmoDB:PGABG01_1239000"/>
<feature type="region of interest" description="Disordered" evidence="1">
    <location>
        <begin position="548"/>
        <end position="571"/>
    </location>
</feature>
<dbReference type="Gene3D" id="1.20.1310.20">
    <property type="entry name" value="Duffy-antigen binding domain"/>
    <property type="match status" value="3"/>
</dbReference>
<feature type="region of interest" description="Disordered" evidence="1">
    <location>
        <begin position="941"/>
        <end position="979"/>
    </location>
</feature>
<feature type="domain" description="Duffy-antigen binding" evidence="2">
    <location>
        <begin position="592"/>
        <end position="782"/>
    </location>
</feature>
<protein>
    <submittedName>
        <fullName evidence="3">Erythrocyte membrane protein 1</fullName>
    </submittedName>
</protein>
<feature type="compositionally biased region" description="Basic and acidic residues" evidence="1">
    <location>
        <begin position="941"/>
        <end position="952"/>
    </location>
</feature>
<evidence type="ECO:0000259" key="2">
    <source>
        <dbReference type="Pfam" id="PF05424"/>
    </source>
</evidence>
<name>A0A0N9BHF6_9APIC</name>
<dbReference type="EMBL" id="KP167138">
    <property type="protein sequence ID" value="ALD49144.1"/>
    <property type="molecule type" value="Genomic_DNA"/>
</dbReference>
<sequence length="1252" mass="143102">MAKTTNCGSGKGGGSVKTAQQIAAMLQDEAKQKADDAGKVGHLSQAQLKGELKQAKFGTNGGTTLSDNDPCDLKKETHTNDKREAGQRNDGPCQGKGTGKEQNKQRFAVGLRWDNKDNEVDNSHKDVLFPPRRLDMCTSNLEHLDVDNAKGFKDGNTAIHSLLGDVMLTAKYEAEKIIEQYKSQKDGQSATLNQKEKECICRAMKASFADLGDIIRGRDLWKNNTEMKNIQNNLKTIFGNIKGILTKNIDYANDEDPYLILRREWWELNRDNVWQAMMCAGKNLGMRSGDCRSNDSSRSRSRVSLTTTPFDDYIPQRLRWLTEWAEWFCKAQKDKYEGVKTACETCKSKSKPGEICDKCDDCLKKCKDYQTFVNDWKQDWDKQKQQYEEFYTKATENSGKTTTAGDLNTQYLNKFLKELQSRNTGNTTYSSAGGYIDKEAKTDCEGQTEFCNNTSTTYAFSTDPHEYSSACKCTPPVKKPDCVGHKILDAAHMRHHEAQRDAQGRGGLDKLKGDLKEAIFKTNGSETKPEIDDPCKLDKEKHTNDWRTYSDTDKGTDKHQGPCSGKGTNRFVIGEKWNPGGDKNMRQNHGDVLLPPRRQHMCTSNLENLGKQNETPLSGVEDTKINDTFLGEVLLAAKYEGQDIVYKHGGSGSGGICTAMKYSFADLGDIIRGRDMWSNEKGMAQLEKHLEAIFAKIQQNLPDNIKSKYNSGNSETPKHKTLREHWWSANRDQIWKAITCEAPFDATLHIPSPDIKTYKFHGYKCGHNRDPPVDDYIPQRLRWIAEWSENYCRKIRFDYNGMWLYCAPCKIYMKKNKDQKSEEKKKRCGMCSKLCTEYTKHVNEWQPQWTKQSEKYTELYNGSSSSTTTSDPIKEQLDDFFQKVKNGHCKDSTTDTNKYDKPEEFVNSMGGYKYCKDTSQNVYKQDKSGDEAHVFQKKPKDYKNECDWKEDPPPDLSSPPPASPGEPPVFLPPASNTPPKDICKTVKQCIDENNNKISRNKTGDCNPKIKNTSDTSYPKWACENSKFENGHNDACMPPRRQKLCLYYLARTLDNKSDQAKLKEAFIKCAALETYFSWLYYKGHSTNKDAEMQLKQGKIPDDFMRSMFYTYGDYRDLCLDKDIGKKNPNDDVKKATDNITNALKNGQTGGTVDDAKRKKWWNENGLDILQGMICALSNTVNDNDKDSVQQKLINNSEYKYNPDNLNTKIATYVFYTHMTPQFLRWFNEWSEEFCREQWKKYIDLHEKCEKKLC</sequence>
<dbReference type="VEuPathDB" id="PlasmoDB:PGSY75_0041900"/>
<accession>A0A0N9BHF6</accession>
<dbReference type="AlphaFoldDB" id="A0A0N9BHF6"/>
<reference evidence="3" key="1">
    <citation type="journal article" date="2015" name="Nat. Commun.">
        <title>Ape parasite origins of human malaria virulence genes.</title>
        <authorList>
            <person name="Larremore D.B."/>
            <person name="Sundararaman S.A."/>
            <person name="Liu W."/>
            <person name="Proto W.R."/>
            <person name="Clauset A."/>
            <person name="Loy D.E."/>
            <person name="Speede S."/>
            <person name="Plenderleith L.J."/>
            <person name="Sharp P.M."/>
            <person name="Hahn B.H."/>
            <person name="Rayner J.C."/>
            <person name="Buckee C.O."/>
        </authorList>
    </citation>
    <scope>NUCLEOTIDE SEQUENCE</scope>
    <source>
        <strain evidence="3">SYpte37_Contig_10940</strain>
    </source>
</reference>
<evidence type="ECO:0000313" key="3">
    <source>
        <dbReference type="EMBL" id="ALD49144.1"/>
    </source>
</evidence>
<feature type="region of interest" description="Disordered" evidence="1">
    <location>
        <begin position="50"/>
        <end position="105"/>
    </location>
</feature>
<dbReference type="GO" id="GO:0046789">
    <property type="term" value="F:host cell surface receptor binding"/>
    <property type="evidence" value="ECO:0007669"/>
    <property type="project" value="InterPro"/>
</dbReference>
<dbReference type="Gene3D" id="1.20.58.830">
    <property type="match status" value="3"/>
</dbReference>
<dbReference type="InterPro" id="IPR008602">
    <property type="entry name" value="Duffy-antigen-binding"/>
</dbReference>
<gene>
    <name evidence="3" type="primary">var</name>
</gene>
<evidence type="ECO:0000256" key="1">
    <source>
        <dbReference type="SAM" id="MobiDB-lite"/>
    </source>
</evidence>
<dbReference type="SUPFAM" id="SSF140924">
    <property type="entry name" value="Duffy binding domain-like"/>
    <property type="match status" value="3"/>
</dbReference>
<dbReference type="VEuPathDB" id="PlasmoDB:PGSY75_0039500"/>
<dbReference type="VEuPathDB" id="PlasmoDB:PGSY75_0040400"/>
<feature type="compositionally biased region" description="Basic and acidic residues" evidence="1">
    <location>
        <begin position="71"/>
        <end position="87"/>
    </location>
</feature>
<dbReference type="Pfam" id="PF05424">
    <property type="entry name" value="Duffy_binding"/>
    <property type="match status" value="3"/>
</dbReference>
<dbReference type="InterPro" id="IPR042202">
    <property type="entry name" value="Duffy-ag-bd_sf"/>
</dbReference>
<feature type="domain" description="Duffy-antigen binding" evidence="2">
    <location>
        <begin position="127"/>
        <end position="319"/>
    </location>
</feature>
<proteinExistence type="predicted"/>
<organism evidence="3">
    <name type="scientific">Plasmodium gaboni</name>
    <dbReference type="NCBI Taxonomy" id="647221"/>
    <lineage>
        <taxon>Eukaryota</taxon>
        <taxon>Sar</taxon>
        <taxon>Alveolata</taxon>
        <taxon>Apicomplexa</taxon>
        <taxon>Aconoidasida</taxon>
        <taxon>Haemosporida</taxon>
        <taxon>Plasmodiidae</taxon>
        <taxon>Plasmodium</taxon>
        <taxon>Plasmodium (Laverania)</taxon>
    </lineage>
</organism>